<dbReference type="Gene3D" id="1.10.357.140">
    <property type="entry name" value="UbiA prenyltransferase"/>
    <property type="match status" value="1"/>
</dbReference>
<evidence type="ECO:0000313" key="13">
    <source>
        <dbReference type="Proteomes" id="UP000440578"/>
    </source>
</evidence>
<dbReference type="InterPro" id="IPR044878">
    <property type="entry name" value="UbiA_sf"/>
</dbReference>
<dbReference type="GO" id="GO:0008495">
    <property type="term" value="F:protoheme IX farnesyltransferase activity"/>
    <property type="evidence" value="ECO:0007669"/>
    <property type="project" value="InterPro"/>
</dbReference>
<feature type="transmembrane region" description="Helical" evidence="11">
    <location>
        <begin position="159"/>
        <end position="179"/>
    </location>
</feature>
<evidence type="ECO:0000256" key="4">
    <source>
        <dbReference type="ARBA" id="ARBA00022679"/>
    </source>
</evidence>
<gene>
    <name evidence="12" type="primary">Cox10</name>
    <name evidence="12" type="ORF">FJT64_027964</name>
</gene>
<evidence type="ECO:0000256" key="10">
    <source>
        <dbReference type="SAM" id="MobiDB-lite"/>
    </source>
</evidence>
<proteinExistence type="inferred from homology"/>
<dbReference type="Pfam" id="PF01040">
    <property type="entry name" value="UbiA"/>
    <property type="match status" value="1"/>
</dbReference>
<name>A0A6A4WAV1_AMPAM</name>
<reference evidence="12 13" key="1">
    <citation type="submission" date="2019-07" db="EMBL/GenBank/DDBJ databases">
        <title>Draft genome assembly of a fouling barnacle, Amphibalanus amphitrite (Darwin, 1854): The first reference genome for Thecostraca.</title>
        <authorList>
            <person name="Kim W."/>
        </authorList>
    </citation>
    <scope>NUCLEOTIDE SEQUENCE [LARGE SCALE GENOMIC DNA]</scope>
    <source>
        <strain evidence="12">SNU_AA5</strain>
        <tissue evidence="12">Soma without cirri and trophi</tissue>
    </source>
</reference>
<feature type="transmembrane region" description="Helical" evidence="11">
    <location>
        <begin position="242"/>
        <end position="266"/>
    </location>
</feature>
<dbReference type="Proteomes" id="UP000440578">
    <property type="component" value="Unassembled WGS sequence"/>
</dbReference>
<evidence type="ECO:0000256" key="1">
    <source>
        <dbReference type="ARBA" id="ARBA00004141"/>
    </source>
</evidence>
<dbReference type="PANTHER" id="PTHR43448:SF2">
    <property type="entry name" value="PROTOHEME IX FARNESYLTRANSFERASE, MITOCHONDRIAL"/>
    <property type="match status" value="1"/>
</dbReference>
<evidence type="ECO:0000256" key="11">
    <source>
        <dbReference type="SAM" id="Phobius"/>
    </source>
</evidence>
<keyword evidence="7" id="KW-0350">Heme biosynthesis</keyword>
<evidence type="ECO:0000256" key="6">
    <source>
        <dbReference type="ARBA" id="ARBA00022989"/>
    </source>
</evidence>
<evidence type="ECO:0000313" key="12">
    <source>
        <dbReference type="EMBL" id="KAF0299238.1"/>
    </source>
</evidence>
<organism evidence="12 13">
    <name type="scientific">Amphibalanus amphitrite</name>
    <name type="common">Striped barnacle</name>
    <name type="synonym">Balanus amphitrite</name>
    <dbReference type="NCBI Taxonomy" id="1232801"/>
    <lineage>
        <taxon>Eukaryota</taxon>
        <taxon>Metazoa</taxon>
        <taxon>Ecdysozoa</taxon>
        <taxon>Arthropoda</taxon>
        <taxon>Crustacea</taxon>
        <taxon>Multicrustacea</taxon>
        <taxon>Cirripedia</taxon>
        <taxon>Thoracica</taxon>
        <taxon>Thoracicalcarea</taxon>
        <taxon>Balanomorpha</taxon>
        <taxon>Balanoidea</taxon>
        <taxon>Balanidae</taxon>
        <taxon>Amphibalaninae</taxon>
        <taxon>Amphibalanus</taxon>
    </lineage>
</organism>
<keyword evidence="6 11" id="KW-1133">Transmembrane helix</keyword>
<feature type="transmembrane region" description="Helical" evidence="11">
    <location>
        <begin position="134"/>
        <end position="153"/>
    </location>
</feature>
<dbReference type="PROSITE" id="PS00943">
    <property type="entry name" value="UBIA"/>
    <property type="match status" value="1"/>
</dbReference>
<comment type="similarity">
    <text evidence="2">Belongs to the UbiA prenyltransferase family.</text>
</comment>
<feature type="transmembrane region" description="Helical" evidence="11">
    <location>
        <begin position="301"/>
        <end position="318"/>
    </location>
</feature>
<keyword evidence="8 11" id="KW-0472">Membrane</keyword>
<protein>
    <recommendedName>
        <fullName evidence="3">Protoheme IX farnesyltransferase, mitochondrial</fullName>
    </recommendedName>
    <alternativeName>
        <fullName evidence="9">Heme O synthase</fullName>
    </alternativeName>
</protein>
<feature type="compositionally biased region" description="Basic and acidic residues" evidence="10">
    <location>
        <begin position="468"/>
        <end position="485"/>
    </location>
</feature>
<keyword evidence="5 11" id="KW-0812">Transmembrane</keyword>
<evidence type="ECO:0000256" key="2">
    <source>
        <dbReference type="ARBA" id="ARBA00005985"/>
    </source>
</evidence>
<evidence type="ECO:0000256" key="5">
    <source>
        <dbReference type="ARBA" id="ARBA00022692"/>
    </source>
</evidence>
<dbReference type="AlphaFoldDB" id="A0A6A4WAV1"/>
<dbReference type="GO" id="GO:0005739">
    <property type="term" value="C:mitochondrion"/>
    <property type="evidence" value="ECO:0007669"/>
    <property type="project" value="TreeGrafter"/>
</dbReference>
<feature type="region of interest" description="Disordered" evidence="10">
    <location>
        <begin position="433"/>
        <end position="500"/>
    </location>
</feature>
<comment type="caution">
    <text evidence="12">The sequence shown here is derived from an EMBL/GenBank/DDBJ whole genome shotgun (WGS) entry which is preliminary data.</text>
</comment>
<dbReference type="CDD" id="cd13957">
    <property type="entry name" value="PT_UbiA_Cox10"/>
    <property type="match status" value="1"/>
</dbReference>
<comment type="subcellular location">
    <subcellularLocation>
        <location evidence="1">Membrane</location>
        <topology evidence="1">Multi-pass membrane protein</topology>
    </subcellularLocation>
</comment>
<dbReference type="GO" id="GO:0016020">
    <property type="term" value="C:membrane"/>
    <property type="evidence" value="ECO:0007669"/>
    <property type="project" value="UniProtKB-SubCell"/>
</dbReference>
<evidence type="ECO:0000256" key="7">
    <source>
        <dbReference type="ARBA" id="ARBA00023133"/>
    </source>
</evidence>
<keyword evidence="4 12" id="KW-0808">Transferase</keyword>
<feature type="transmembrane region" description="Helical" evidence="11">
    <location>
        <begin position="200"/>
        <end position="222"/>
    </location>
</feature>
<dbReference type="EMBL" id="VIIS01001380">
    <property type="protein sequence ID" value="KAF0299238.1"/>
    <property type="molecule type" value="Genomic_DNA"/>
</dbReference>
<dbReference type="PANTHER" id="PTHR43448">
    <property type="entry name" value="PROTOHEME IX FARNESYLTRANSFERASE, MITOCHONDRIAL"/>
    <property type="match status" value="1"/>
</dbReference>
<keyword evidence="13" id="KW-1185">Reference proteome</keyword>
<evidence type="ECO:0000256" key="3">
    <source>
        <dbReference type="ARBA" id="ARBA00016335"/>
    </source>
</evidence>
<evidence type="ECO:0000256" key="9">
    <source>
        <dbReference type="ARBA" id="ARBA00030253"/>
    </source>
</evidence>
<accession>A0A6A4WAV1</accession>
<dbReference type="GO" id="GO:0006784">
    <property type="term" value="P:heme A biosynthetic process"/>
    <property type="evidence" value="ECO:0007669"/>
    <property type="project" value="TreeGrafter"/>
</dbReference>
<dbReference type="InterPro" id="IPR000537">
    <property type="entry name" value="UbiA_prenyltransferase"/>
</dbReference>
<dbReference type="InterPro" id="IPR030470">
    <property type="entry name" value="UbiA_prenylTrfase_CS"/>
</dbReference>
<feature type="compositionally biased region" description="Basic and acidic residues" evidence="10">
    <location>
        <begin position="433"/>
        <end position="446"/>
    </location>
</feature>
<sequence>MSGGLLAPRGLSCFRVGHHPSLLLIASRGHSHKVTLRCFSLGRQQQMALRLLLGRTGLTSGITPCVAVLPTHAGTQAARVSTFSALWSSERGPQRSRPPVSDLVVKPRDLDWRSTALDWSSLHRRYMELAKVRLTGLVVVTAMAGYAMAPGAFSGTTLALVAGGTLLTSSAANTVNQWLEVPYDSQMARTAARPLVRGHVSPLAAALGAANFLLYTAVYTPLKRVTIANTWVGAVVGGVPPLMGWAAATGSLAPGAWLLAGLLYAWQFPHFNALSWNLRKDYARAGYRIMAVTHPDLTRRVALRYSLMLAALPFVTSACDVTSWMYAVDSLPVNAYLVYLAWRFSRDRDSGSARRLTRFSYVQLTAGLILMLLAKQHYHLSEPEPEAEAGAVTAAAGAERRGRGKMADWCIGEPLLQRGWGLGGILAVAEREEGGRENVSSREERVSSSAVGAEEESSSPRDGLVLLKEADLAHEDDAVISEDRVVPPSSERPPSQDVAT</sequence>
<dbReference type="OrthoDB" id="5211at2759"/>
<feature type="compositionally biased region" description="Low complexity" evidence="10">
    <location>
        <begin position="486"/>
        <end position="500"/>
    </location>
</feature>
<evidence type="ECO:0000256" key="8">
    <source>
        <dbReference type="ARBA" id="ARBA00023136"/>
    </source>
</evidence>
<dbReference type="InterPro" id="IPR006369">
    <property type="entry name" value="Protohaem_IX_farnesylTrfase"/>
</dbReference>